<evidence type="ECO:0000313" key="10">
    <source>
        <dbReference type="Proteomes" id="UP001256646"/>
    </source>
</evidence>
<sequence length="218" mass="24762">MKKFLELWKKYSFIMLIAFIILGLIDLRFALLAIICMVAPIIVSVAKGRFWCGNLCPRGNFYDNVVSKFSNKRKVPKFLKSYYFRAIVVVVMMSMFGIGIKQNLGNLYGIGMVFYRMIVVTTLIGIVLSLFYNHRTWCHFCPMGTIASVISKFRKNKKVLQVSSSCVSCKICEKKCPLGIVPYEYKGDILSHPDCIQCGQCVTVCPKQAIGYDKITLK</sequence>
<dbReference type="SUPFAM" id="SSF54862">
    <property type="entry name" value="4Fe-4S ferredoxins"/>
    <property type="match status" value="1"/>
</dbReference>
<dbReference type="Gene3D" id="3.30.70.20">
    <property type="match status" value="1"/>
</dbReference>
<dbReference type="PROSITE" id="PS51379">
    <property type="entry name" value="4FE4S_FER_2"/>
    <property type="match status" value="2"/>
</dbReference>
<feature type="domain" description="4Fe-4S ferredoxin-type" evidence="8">
    <location>
        <begin position="187"/>
        <end position="215"/>
    </location>
</feature>
<dbReference type="Pfam" id="PF12801">
    <property type="entry name" value="Fer4_5"/>
    <property type="match status" value="2"/>
</dbReference>
<dbReference type="PROSITE" id="PS00198">
    <property type="entry name" value="4FE4S_FER_1"/>
    <property type="match status" value="1"/>
</dbReference>
<evidence type="ECO:0000256" key="1">
    <source>
        <dbReference type="ARBA" id="ARBA00022448"/>
    </source>
</evidence>
<dbReference type="EMBL" id="JAVJAN010000018">
    <property type="protein sequence ID" value="MDR5587456.1"/>
    <property type="molecule type" value="Genomic_DNA"/>
</dbReference>
<dbReference type="PANTHER" id="PTHR30176">
    <property type="entry name" value="FERREDOXIN-TYPE PROTEIN NAPH"/>
    <property type="match status" value="1"/>
</dbReference>
<keyword evidence="5" id="KW-0408">Iron</keyword>
<dbReference type="Proteomes" id="UP001256646">
    <property type="component" value="Unassembled WGS sequence"/>
</dbReference>
<keyword evidence="3" id="KW-0479">Metal-binding</keyword>
<keyword evidence="10" id="KW-1185">Reference proteome</keyword>
<dbReference type="InterPro" id="IPR017896">
    <property type="entry name" value="4Fe4S_Fe-S-bd"/>
</dbReference>
<dbReference type="InterPro" id="IPR017900">
    <property type="entry name" value="4Fe4S_Fe_S_CS"/>
</dbReference>
<protein>
    <submittedName>
        <fullName evidence="9">4Fe-4S binding protein</fullName>
    </submittedName>
</protein>
<keyword evidence="7" id="KW-1133">Transmembrane helix</keyword>
<name>A0ABU1EGE0_9CLOT</name>
<keyword evidence="7" id="KW-0472">Membrane</keyword>
<evidence type="ECO:0000256" key="5">
    <source>
        <dbReference type="ARBA" id="ARBA00023004"/>
    </source>
</evidence>
<evidence type="ECO:0000256" key="3">
    <source>
        <dbReference type="ARBA" id="ARBA00022723"/>
    </source>
</evidence>
<keyword evidence="4" id="KW-0249">Electron transport</keyword>
<keyword evidence="7" id="KW-0812">Transmembrane</keyword>
<dbReference type="RefSeq" id="WP_252226749.1">
    <property type="nucleotide sequence ID" value="NZ_JAVJAN010000018.1"/>
</dbReference>
<reference evidence="9 10" key="1">
    <citation type="submission" date="2023-09" db="EMBL/GenBank/DDBJ databases">
        <authorList>
            <person name="Zhai L."/>
        </authorList>
    </citation>
    <scope>NUCLEOTIDE SEQUENCE [LARGE SCALE GENOMIC DNA]</scope>
    <source>
        <strain evidence="9 10">5 N-1</strain>
    </source>
</reference>
<keyword evidence="6" id="KW-0411">Iron-sulfur</keyword>
<evidence type="ECO:0000256" key="4">
    <source>
        <dbReference type="ARBA" id="ARBA00022982"/>
    </source>
</evidence>
<feature type="transmembrane region" description="Helical" evidence="7">
    <location>
        <begin position="12"/>
        <end position="43"/>
    </location>
</feature>
<feature type="transmembrane region" description="Helical" evidence="7">
    <location>
        <begin position="82"/>
        <end position="101"/>
    </location>
</feature>
<dbReference type="PANTHER" id="PTHR30176:SF3">
    <property type="entry name" value="FERREDOXIN-TYPE PROTEIN NAPH"/>
    <property type="match status" value="1"/>
</dbReference>
<keyword evidence="1" id="KW-0813">Transport</keyword>
<organism evidence="9 10">
    <name type="scientific">Clostridium aquiflavi</name>
    <dbReference type="NCBI Taxonomy" id="3073603"/>
    <lineage>
        <taxon>Bacteria</taxon>
        <taxon>Bacillati</taxon>
        <taxon>Bacillota</taxon>
        <taxon>Clostridia</taxon>
        <taxon>Eubacteriales</taxon>
        <taxon>Clostridiaceae</taxon>
        <taxon>Clostridium</taxon>
    </lineage>
</organism>
<evidence type="ECO:0000313" key="9">
    <source>
        <dbReference type="EMBL" id="MDR5587456.1"/>
    </source>
</evidence>
<dbReference type="Pfam" id="PF13187">
    <property type="entry name" value="Fer4_9"/>
    <property type="match status" value="1"/>
</dbReference>
<evidence type="ECO:0000256" key="6">
    <source>
        <dbReference type="ARBA" id="ARBA00023014"/>
    </source>
</evidence>
<dbReference type="InterPro" id="IPR051684">
    <property type="entry name" value="Electron_Trans/Redox"/>
</dbReference>
<feature type="domain" description="4Fe-4S ferredoxin-type" evidence="8">
    <location>
        <begin position="157"/>
        <end position="186"/>
    </location>
</feature>
<evidence type="ECO:0000256" key="7">
    <source>
        <dbReference type="SAM" id="Phobius"/>
    </source>
</evidence>
<feature type="transmembrane region" description="Helical" evidence="7">
    <location>
        <begin position="113"/>
        <end position="132"/>
    </location>
</feature>
<gene>
    <name evidence="9" type="ORF">RGC78_08235</name>
</gene>
<keyword evidence="2" id="KW-0004">4Fe-4S</keyword>
<evidence type="ECO:0000256" key="2">
    <source>
        <dbReference type="ARBA" id="ARBA00022485"/>
    </source>
</evidence>
<comment type="caution">
    <text evidence="9">The sequence shown here is derived from an EMBL/GenBank/DDBJ whole genome shotgun (WGS) entry which is preliminary data.</text>
</comment>
<evidence type="ECO:0000259" key="8">
    <source>
        <dbReference type="PROSITE" id="PS51379"/>
    </source>
</evidence>
<proteinExistence type="predicted"/>
<accession>A0ABU1EGE0</accession>